<dbReference type="PANTHER" id="PTHR11739:SF4">
    <property type="entry name" value="CITRATE SYNTHASE, PEROXISOMAL"/>
    <property type="match status" value="1"/>
</dbReference>
<protein>
    <recommendedName>
        <fullName evidence="5">Citrate synthase</fullName>
    </recommendedName>
</protein>
<dbReference type="PANTHER" id="PTHR11739">
    <property type="entry name" value="CITRATE SYNTHASE"/>
    <property type="match status" value="1"/>
</dbReference>
<dbReference type="InterPro" id="IPR019810">
    <property type="entry name" value="Citrate_synthase_AS"/>
</dbReference>
<dbReference type="PIRSF" id="PIRSF001369">
    <property type="entry name" value="Citrate_synth"/>
    <property type="match status" value="1"/>
</dbReference>
<proteinExistence type="inferred from homology"/>
<keyword evidence="3 5" id="KW-0808">Transferase</keyword>
<evidence type="ECO:0000256" key="4">
    <source>
        <dbReference type="ARBA" id="ARBA00049288"/>
    </source>
</evidence>
<dbReference type="GO" id="GO:0006099">
    <property type="term" value="P:tricarboxylic acid cycle"/>
    <property type="evidence" value="ECO:0007669"/>
    <property type="project" value="InterPro"/>
</dbReference>
<dbReference type="Gene3D" id="1.10.580.10">
    <property type="entry name" value="Citrate Synthase, domain 1"/>
    <property type="match status" value="1"/>
</dbReference>
<dbReference type="PRINTS" id="PR00143">
    <property type="entry name" value="CITRTSNTHASE"/>
</dbReference>
<comment type="similarity">
    <text evidence="2 5 7">Belongs to the citrate synthase family.</text>
</comment>
<dbReference type="InterPro" id="IPR036969">
    <property type="entry name" value="Citrate_synthase_sf"/>
</dbReference>
<dbReference type="Proteomes" id="UP001057753">
    <property type="component" value="Unassembled WGS sequence"/>
</dbReference>
<dbReference type="Pfam" id="PF00285">
    <property type="entry name" value="Citrate_synt"/>
    <property type="match status" value="1"/>
</dbReference>
<evidence type="ECO:0000256" key="1">
    <source>
        <dbReference type="ARBA" id="ARBA00005163"/>
    </source>
</evidence>
<keyword evidence="9" id="KW-1185">Reference proteome</keyword>
<dbReference type="RefSeq" id="WP_257820027.1">
    <property type="nucleotide sequence ID" value="NZ_JABXYM010000001.1"/>
</dbReference>
<evidence type="ECO:0000313" key="9">
    <source>
        <dbReference type="Proteomes" id="UP001057753"/>
    </source>
</evidence>
<reference evidence="8" key="1">
    <citation type="submission" date="2020-06" db="EMBL/GenBank/DDBJ databases">
        <title>Insight into the genomes of haloalkaliphilic bacilli from Kenyan soda lakes.</title>
        <authorList>
            <person name="Mwirichia R."/>
            <person name="Villamizar G.C."/>
            <person name="Poehlein A."/>
            <person name="Mugweru J."/>
            <person name="Kipnyargis A."/>
            <person name="Kiplimo D."/>
            <person name="Orwa P."/>
            <person name="Daniel R."/>
        </authorList>
    </citation>
    <scope>NUCLEOTIDE SEQUENCE</scope>
    <source>
        <strain evidence="8">B1096_S55</strain>
    </source>
</reference>
<comment type="catalytic activity">
    <reaction evidence="4">
        <text>oxaloacetate + acetyl-CoA + H2O = citrate + CoA + H(+)</text>
        <dbReference type="Rhea" id="RHEA:16845"/>
        <dbReference type="ChEBI" id="CHEBI:15377"/>
        <dbReference type="ChEBI" id="CHEBI:15378"/>
        <dbReference type="ChEBI" id="CHEBI:16452"/>
        <dbReference type="ChEBI" id="CHEBI:16947"/>
        <dbReference type="ChEBI" id="CHEBI:57287"/>
        <dbReference type="ChEBI" id="CHEBI:57288"/>
        <dbReference type="EC" id="2.3.3.16"/>
    </reaction>
</comment>
<dbReference type="EMBL" id="JABXYM010000001">
    <property type="protein sequence ID" value="MCR6095330.1"/>
    <property type="molecule type" value="Genomic_DNA"/>
</dbReference>
<feature type="active site" evidence="6">
    <location>
        <position position="310"/>
    </location>
</feature>
<dbReference type="InterPro" id="IPR016143">
    <property type="entry name" value="Citrate_synth-like_sm_a-sub"/>
</dbReference>
<gene>
    <name evidence="8" type="ORF">HXA33_02130</name>
</gene>
<sequence>MENKVRKGLEGVVAAETAISYIDGEQGELIYRGHHAKELAINEGFESACHLLWYGDLPDKNKLGKIKQEFRNGRQLPDYVKKIIQLLPLETSMMSVIRTCVSAMGDKERAWPPSVTEAIHLTAVIPVMIAMRQRVLEGKDMIAPHPTLDHVANYLYMLTGNEPSKAHVKALDAYFVLTMEHGMNASTFTSRVVTSSQSDMVSAVTGAIGTMKGPLHGGAPTEVTSMLESVGMKENAEKWLRQRLENGEKLMGFGHRIYKTKDPRAEALKEVTRGLTAEDTWLDLAAHVEETAIRLLEEYKPGRKLYTNVEFYAAAVLRAVSMPNSLFTPTFTAARVAGWTAHVIEQANDNRIYRPQSLYTGDKPVS</sequence>
<dbReference type="GO" id="GO:0005829">
    <property type="term" value="C:cytosol"/>
    <property type="evidence" value="ECO:0007669"/>
    <property type="project" value="TreeGrafter"/>
</dbReference>
<dbReference type="GO" id="GO:0005975">
    <property type="term" value="P:carbohydrate metabolic process"/>
    <property type="evidence" value="ECO:0007669"/>
    <property type="project" value="TreeGrafter"/>
</dbReference>
<dbReference type="InterPro" id="IPR024176">
    <property type="entry name" value="Citrate_synthase_bac-typ"/>
</dbReference>
<dbReference type="CDD" id="cd06109">
    <property type="entry name" value="BsCS-I_like"/>
    <property type="match status" value="1"/>
</dbReference>
<evidence type="ECO:0000313" key="8">
    <source>
        <dbReference type="EMBL" id="MCR6095330.1"/>
    </source>
</evidence>
<accession>A0A9Q4AZD1</accession>
<dbReference type="NCBIfam" id="NF009005">
    <property type="entry name" value="PRK12350.1"/>
    <property type="match status" value="1"/>
</dbReference>
<comment type="pathway">
    <text evidence="1">Carbohydrate metabolism; tricarboxylic acid cycle.</text>
</comment>
<evidence type="ECO:0000256" key="5">
    <source>
        <dbReference type="PIRNR" id="PIRNR001369"/>
    </source>
</evidence>
<dbReference type="PROSITE" id="PS00480">
    <property type="entry name" value="CITRATE_SYNTHASE"/>
    <property type="match status" value="1"/>
</dbReference>
<dbReference type="Gene3D" id="1.10.230.10">
    <property type="entry name" value="Cytochrome P450-Terp, domain 2"/>
    <property type="match status" value="1"/>
</dbReference>
<dbReference type="SUPFAM" id="SSF48256">
    <property type="entry name" value="Citrate synthase"/>
    <property type="match status" value="1"/>
</dbReference>
<name>A0A9Q4AZD1_SALAG</name>
<comment type="caution">
    <text evidence="8">The sequence shown here is derived from an EMBL/GenBank/DDBJ whole genome shotgun (WGS) entry which is preliminary data.</text>
</comment>
<evidence type="ECO:0000256" key="6">
    <source>
        <dbReference type="PIRSR" id="PIRSR001369-1"/>
    </source>
</evidence>
<dbReference type="InterPro" id="IPR016142">
    <property type="entry name" value="Citrate_synth-like_lrg_a-sub"/>
</dbReference>
<dbReference type="GO" id="GO:0036440">
    <property type="term" value="F:citrate synthase activity"/>
    <property type="evidence" value="ECO:0007669"/>
    <property type="project" value="UniProtKB-EC"/>
</dbReference>
<feature type="active site" evidence="6">
    <location>
        <position position="255"/>
    </location>
</feature>
<evidence type="ECO:0000256" key="3">
    <source>
        <dbReference type="ARBA" id="ARBA00022679"/>
    </source>
</evidence>
<dbReference type="AlphaFoldDB" id="A0A9Q4AZD1"/>
<evidence type="ECO:0000256" key="2">
    <source>
        <dbReference type="ARBA" id="ARBA00010566"/>
    </source>
</evidence>
<organism evidence="8 9">
    <name type="scientific">Salipaludibacillus agaradhaerens</name>
    <name type="common">Bacillus agaradhaerens</name>
    <dbReference type="NCBI Taxonomy" id="76935"/>
    <lineage>
        <taxon>Bacteria</taxon>
        <taxon>Bacillati</taxon>
        <taxon>Bacillota</taxon>
        <taxon>Bacilli</taxon>
        <taxon>Bacillales</taxon>
        <taxon>Bacillaceae</taxon>
    </lineage>
</organism>
<dbReference type="InterPro" id="IPR002020">
    <property type="entry name" value="Citrate_synthase"/>
</dbReference>
<evidence type="ECO:0000256" key="7">
    <source>
        <dbReference type="RuleBase" id="RU003406"/>
    </source>
</evidence>